<dbReference type="PANTHER" id="PTHR43300">
    <property type="entry name" value="ACETYLTRANSFERASE"/>
    <property type="match status" value="1"/>
</dbReference>
<evidence type="ECO:0008006" key="5">
    <source>
        <dbReference type="Google" id="ProtNLM"/>
    </source>
</evidence>
<dbReference type="GO" id="GO:0016740">
    <property type="term" value="F:transferase activity"/>
    <property type="evidence" value="ECO:0007669"/>
    <property type="project" value="UniProtKB-KW"/>
</dbReference>
<keyword evidence="2" id="KW-0677">Repeat</keyword>
<evidence type="ECO:0000313" key="3">
    <source>
        <dbReference type="EMBL" id="GEQ22294.1"/>
    </source>
</evidence>
<dbReference type="Pfam" id="PF00132">
    <property type="entry name" value="Hexapep"/>
    <property type="match status" value="1"/>
</dbReference>
<dbReference type="SUPFAM" id="SSF51161">
    <property type="entry name" value="Trimeric LpxA-like enzymes"/>
    <property type="match status" value="1"/>
</dbReference>
<evidence type="ECO:0000313" key="4">
    <source>
        <dbReference type="Proteomes" id="UP000321089"/>
    </source>
</evidence>
<sequence length="188" mass="21465">MFKKIKRVIGILKNNALIDKKTSIGAETYIGRYTEVVDSKIGKYCSIAQGCRIGLYNHYLDSVTTHPFLNHKSYGFIDKDYFPQDNIDNTREDVIIGNDVYIGTNVVILRGVKIGDGAVVGAGAIVTKDVPPYAIVVGNPAKVMRYRFGNDQIEQLLKIQWWNWSKEKIQKNIKYFYKIDEFLNEFSV</sequence>
<reference evidence="3 4" key="1">
    <citation type="submission" date="2019-07" db="EMBL/GenBank/DDBJ databases">
        <title>Whole genome shotgun sequence of Clostridium butyricum NBRC 3858.</title>
        <authorList>
            <person name="Hosoyama A."/>
            <person name="Uohara A."/>
            <person name="Ohji S."/>
            <person name="Ichikawa N."/>
        </authorList>
    </citation>
    <scope>NUCLEOTIDE SEQUENCE [LARGE SCALE GENOMIC DNA]</scope>
    <source>
        <strain evidence="3 4">NBRC 3858</strain>
    </source>
</reference>
<accession>A0A512TPU7</accession>
<dbReference type="RefSeq" id="WP_146868849.1">
    <property type="nucleotide sequence ID" value="NZ_BKBC01000044.1"/>
</dbReference>
<gene>
    <name evidence="3" type="primary">cat</name>
    <name evidence="3" type="ORF">CBU02nite_28000</name>
</gene>
<protein>
    <recommendedName>
        <fullName evidence="5">Antibiotic acetyltransferase</fullName>
    </recommendedName>
</protein>
<organism evidence="3 4">
    <name type="scientific">Clostridium butyricum</name>
    <dbReference type="NCBI Taxonomy" id="1492"/>
    <lineage>
        <taxon>Bacteria</taxon>
        <taxon>Bacillati</taxon>
        <taxon>Bacillota</taxon>
        <taxon>Clostridia</taxon>
        <taxon>Eubacteriales</taxon>
        <taxon>Clostridiaceae</taxon>
        <taxon>Clostridium</taxon>
    </lineage>
</organism>
<dbReference type="Gene3D" id="2.160.10.10">
    <property type="entry name" value="Hexapeptide repeat proteins"/>
    <property type="match status" value="1"/>
</dbReference>
<name>A0A512TPU7_CLOBU</name>
<evidence type="ECO:0000256" key="2">
    <source>
        <dbReference type="ARBA" id="ARBA00022737"/>
    </source>
</evidence>
<dbReference type="PANTHER" id="PTHR43300:SF11">
    <property type="entry name" value="ACETYLTRANSFERASE RV3034C-RELATED"/>
    <property type="match status" value="1"/>
</dbReference>
<dbReference type="Proteomes" id="UP000321089">
    <property type="component" value="Unassembled WGS sequence"/>
</dbReference>
<dbReference type="EMBL" id="BKBC01000044">
    <property type="protein sequence ID" value="GEQ22294.1"/>
    <property type="molecule type" value="Genomic_DNA"/>
</dbReference>
<dbReference type="AlphaFoldDB" id="A0A512TPU7"/>
<comment type="caution">
    <text evidence="3">The sequence shown here is derived from an EMBL/GenBank/DDBJ whole genome shotgun (WGS) entry which is preliminary data.</text>
</comment>
<dbReference type="InterPro" id="IPR018357">
    <property type="entry name" value="Hexapep_transf_CS"/>
</dbReference>
<dbReference type="InterPro" id="IPR050179">
    <property type="entry name" value="Trans_hexapeptide_repeat"/>
</dbReference>
<dbReference type="PROSITE" id="PS00101">
    <property type="entry name" value="HEXAPEP_TRANSFERASES"/>
    <property type="match status" value="1"/>
</dbReference>
<dbReference type="InterPro" id="IPR011004">
    <property type="entry name" value="Trimer_LpxA-like_sf"/>
</dbReference>
<dbReference type="InterPro" id="IPR001451">
    <property type="entry name" value="Hexapep"/>
</dbReference>
<evidence type="ECO:0000256" key="1">
    <source>
        <dbReference type="ARBA" id="ARBA00022679"/>
    </source>
</evidence>
<keyword evidence="1" id="KW-0808">Transferase</keyword>
<dbReference type="CDD" id="cd03349">
    <property type="entry name" value="LbH_XAT"/>
    <property type="match status" value="1"/>
</dbReference>
<proteinExistence type="predicted"/>